<keyword evidence="13" id="KW-0511">Multifunctional enzyme</keyword>
<feature type="domain" description="Penicillin-binding protein transpeptidase" evidence="19">
    <location>
        <begin position="340"/>
        <end position="595"/>
    </location>
</feature>
<evidence type="ECO:0000256" key="6">
    <source>
        <dbReference type="ARBA" id="ARBA00022670"/>
    </source>
</evidence>
<comment type="similarity">
    <text evidence="2">In the C-terminal section; belongs to the transpeptidase family.</text>
</comment>
<dbReference type="InterPro" id="IPR013783">
    <property type="entry name" value="Ig-like_fold"/>
</dbReference>
<dbReference type="Gene3D" id="1.10.3810.10">
    <property type="entry name" value="Biosynthetic peptidoglycan transglycosylase-like"/>
    <property type="match status" value="1"/>
</dbReference>
<evidence type="ECO:0000256" key="12">
    <source>
        <dbReference type="ARBA" id="ARBA00023136"/>
    </source>
</evidence>
<keyword evidence="12 18" id="KW-0472">Membrane</keyword>
<dbReference type="InterPro" id="IPR001460">
    <property type="entry name" value="PCN-bd_Tpept"/>
</dbReference>
<keyword evidence="18" id="KW-1133">Transmembrane helix</keyword>
<dbReference type="GO" id="GO:0005886">
    <property type="term" value="C:plasma membrane"/>
    <property type="evidence" value="ECO:0007669"/>
    <property type="project" value="UniProtKB-SubCell"/>
</dbReference>
<evidence type="ECO:0000256" key="16">
    <source>
        <dbReference type="ARBA" id="ARBA00049902"/>
    </source>
</evidence>
<dbReference type="AlphaFoldDB" id="A0A1F5ZLH6"/>
<keyword evidence="14" id="KW-0961">Cell wall biogenesis/degradation</keyword>
<dbReference type="Gene3D" id="2.60.40.10">
    <property type="entry name" value="Immunoglobulins"/>
    <property type="match status" value="1"/>
</dbReference>
<evidence type="ECO:0000256" key="2">
    <source>
        <dbReference type="ARBA" id="ARBA00007090"/>
    </source>
</evidence>
<keyword evidence="10" id="KW-0133">Cell shape</keyword>
<evidence type="ECO:0000313" key="22">
    <source>
        <dbReference type="Proteomes" id="UP000177383"/>
    </source>
</evidence>
<dbReference type="InterPro" id="IPR050396">
    <property type="entry name" value="Glycosyltr_51/Transpeptidase"/>
</dbReference>
<dbReference type="GO" id="GO:0009002">
    <property type="term" value="F:serine-type D-Ala-D-Ala carboxypeptidase activity"/>
    <property type="evidence" value="ECO:0007669"/>
    <property type="project" value="UniProtKB-EC"/>
</dbReference>
<dbReference type="STRING" id="1798375.A2773_00960"/>
<keyword evidence="18" id="KW-0812">Transmembrane</keyword>
<evidence type="ECO:0000256" key="9">
    <source>
        <dbReference type="ARBA" id="ARBA00022801"/>
    </source>
</evidence>
<keyword evidence="5" id="KW-0121">Carboxypeptidase</keyword>
<proteinExistence type="inferred from homology"/>
<dbReference type="GO" id="GO:0008658">
    <property type="term" value="F:penicillin binding"/>
    <property type="evidence" value="ECO:0007669"/>
    <property type="project" value="InterPro"/>
</dbReference>
<dbReference type="Pfam" id="PF00912">
    <property type="entry name" value="Transgly"/>
    <property type="match status" value="1"/>
</dbReference>
<dbReference type="InterPro" id="IPR036950">
    <property type="entry name" value="PBP_transglycosylase"/>
</dbReference>
<evidence type="ECO:0000256" key="7">
    <source>
        <dbReference type="ARBA" id="ARBA00022676"/>
    </source>
</evidence>
<evidence type="ECO:0000256" key="17">
    <source>
        <dbReference type="SAM" id="MobiDB-lite"/>
    </source>
</evidence>
<dbReference type="SUPFAM" id="SSF53955">
    <property type="entry name" value="Lysozyme-like"/>
    <property type="match status" value="1"/>
</dbReference>
<comment type="subcellular location">
    <subcellularLocation>
        <location evidence="1">Cell membrane</location>
    </subcellularLocation>
</comment>
<comment type="catalytic activity">
    <reaction evidence="15">
        <text>Preferential cleavage: (Ac)2-L-Lys-D-Ala-|-D-Ala. Also transpeptidation of peptidyl-alanyl moieties that are N-acyl substituents of D-alanine.</text>
        <dbReference type="EC" id="3.4.16.4"/>
    </reaction>
</comment>
<reference evidence="21 22" key="1">
    <citation type="journal article" date="2016" name="Nat. Commun.">
        <title>Thousands of microbial genomes shed light on interconnected biogeochemical processes in an aquifer system.</title>
        <authorList>
            <person name="Anantharaman K."/>
            <person name="Brown C.T."/>
            <person name="Hug L.A."/>
            <person name="Sharon I."/>
            <person name="Castelle C.J."/>
            <person name="Probst A.J."/>
            <person name="Thomas B.C."/>
            <person name="Singh A."/>
            <person name="Wilkins M.J."/>
            <person name="Karaoz U."/>
            <person name="Brodie E.L."/>
            <person name="Williams K.H."/>
            <person name="Hubbard S.S."/>
            <person name="Banfield J.F."/>
        </authorList>
    </citation>
    <scope>NUCLEOTIDE SEQUENCE [LARGE SCALE GENOMIC DNA]</scope>
</reference>
<dbReference type="GO" id="GO:0030288">
    <property type="term" value="C:outer membrane-bounded periplasmic space"/>
    <property type="evidence" value="ECO:0007669"/>
    <property type="project" value="TreeGrafter"/>
</dbReference>
<dbReference type="InterPro" id="IPR012338">
    <property type="entry name" value="Beta-lactam/transpept-like"/>
</dbReference>
<evidence type="ECO:0000256" key="1">
    <source>
        <dbReference type="ARBA" id="ARBA00004236"/>
    </source>
</evidence>
<sequence>MPYNRFIRRRGRLFFLPRFQRLKLFSLLTTGLVVGLIFAFLLSVVLFIFYSRDLPHPDRVRRVDNLSTVIYDRNGQVLYDIYSDQNRIPVAINDVPQYLKDATIAIEDKDFYKHQGVDLRGMIRGLFQTVTLQGLAGGSTLSQQLVKNTLLTNERSIQRKIKEFILTVQVERKYTKDEILQMYLNEAPYGGTAWGVETAAQTYFGKNAKDLDLVESAILAGLPQRPSAYSPFSSTPTAYIGRTKDVLRRMREDGYITNTKENDAIKKLAKIKFKEEASSFKAAHFVMFVKKQLEDQFGEKMVEQGGLRVTTTLDLKLQEKVEDILSAEIEKLKGLKVSNGAVVVIDPRSGEIKALSGSREYYSEDEEFQGKFDVATQGLRQPGSALKPITYAVALNKGYTPSTVIMDVETHFPGGADNEDYIPKNYDNKFRGPVQLRYALANSINIPAVKVTAWVGIKDILNQAYDMGLSTLAPTDDNVNRFGLSITLGGGEVTLAELVSAYGVFATGGVRNDPVSILKVTDSNNKTLFEHKNTKGKNVMDKGTTFLISNILSDNDARKEVFGLNSYLVIPGHTVSVKTGTTDDKRDNWAVGYTSGVVAGVWVGNNDNSAMDPKLASGVTGAAPIWNRVMREALKDTTNDPPDMPDNIVKKEIDAFGGGTPRDDMPKREEYFLKGTEPTAVSAIYKKIKLSKSDNKKKASVIEVATGQYEEKEFYIFEEKDPISTDGKNRFQEGINAWLSTQSDEKYHPPGETVSVNNDTVAVSIKKPGGDEKIDSNDIEIRAEAVSASNIKKMEVYVDGELKITKESNFISENINLSDGVHKIKVKARDDKDHEGDSEITIGIKVDPKSAPTSTPSSTL</sequence>
<evidence type="ECO:0000256" key="4">
    <source>
        <dbReference type="ARBA" id="ARBA00022475"/>
    </source>
</evidence>
<evidence type="ECO:0000256" key="8">
    <source>
        <dbReference type="ARBA" id="ARBA00022679"/>
    </source>
</evidence>
<dbReference type="Gene3D" id="3.40.710.10">
    <property type="entry name" value="DD-peptidase/beta-lactamase superfamily"/>
    <property type="match status" value="1"/>
</dbReference>
<evidence type="ECO:0000256" key="5">
    <source>
        <dbReference type="ARBA" id="ARBA00022645"/>
    </source>
</evidence>
<dbReference type="Pfam" id="PF17957">
    <property type="entry name" value="Big_7"/>
    <property type="match status" value="1"/>
</dbReference>
<keyword evidence="11" id="KW-0573">Peptidoglycan synthesis</keyword>
<feature type="domain" description="Glycosyl transferase family 51" evidence="20">
    <location>
        <begin position="75"/>
        <end position="250"/>
    </location>
</feature>
<dbReference type="NCBIfam" id="TIGR02074">
    <property type="entry name" value="PBP_1a_fam"/>
    <property type="match status" value="1"/>
</dbReference>
<dbReference type="Proteomes" id="UP000177383">
    <property type="component" value="Unassembled WGS sequence"/>
</dbReference>
<keyword evidence="7" id="KW-0328">Glycosyltransferase</keyword>
<organism evidence="21 22">
    <name type="scientific">Candidatus Gottesmanbacteria bacterium RIFCSPHIGHO2_01_FULL_39_10</name>
    <dbReference type="NCBI Taxonomy" id="1798375"/>
    <lineage>
        <taxon>Bacteria</taxon>
        <taxon>Candidatus Gottesmaniibacteriota</taxon>
    </lineage>
</organism>
<dbReference type="GO" id="GO:0009252">
    <property type="term" value="P:peptidoglycan biosynthetic process"/>
    <property type="evidence" value="ECO:0007669"/>
    <property type="project" value="UniProtKB-KW"/>
</dbReference>
<evidence type="ECO:0000256" key="3">
    <source>
        <dbReference type="ARBA" id="ARBA00007739"/>
    </source>
</evidence>
<keyword evidence="6" id="KW-0645">Protease</keyword>
<evidence type="ECO:0000259" key="20">
    <source>
        <dbReference type="Pfam" id="PF00912"/>
    </source>
</evidence>
<feature type="compositionally biased region" description="Basic and acidic residues" evidence="17">
    <location>
        <begin position="828"/>
        <end position="837"/>
    </location>
</feature>
<dbReference type="PANTHER" id="PTHR32282:SF11">
    <property type="entry name" value="PENICILLIN-BINDING PROTEIN 1B"/>
    <property type="match status" value="1"/>
</dbReference>
<keyword evidence="4" id="KW-1003">Cell membrane</keyword>
<name>A0A1F5ZLH6_9BACT</name>
<feature type="compositionally biased region" description="Low complexity" evidence="17">
    <location>
        <begin position="849"/>
        <end position="860"/>
    </location>
</feature>
<dbReference type="Pfam" id="PF00905">
    <property type="entry name" value="Transpeptidase"/>
    <property type="match status" value="1"/>
</dbReference>
<evidence type="ECO:0000256" key="10">
    <source>
        <dbReference type="ARBA" id="ARBA00022960"/>
    </source>
</evidence>
<evidence type="ECO:0000256" key="18">
    <source>
        <dbReference type="SAM" id="Phobius"/>
    </source>
</evidence>
<comment type="catalytic activity">
    <reaction evidence="16">
        <text>[GlcNAc-(1-&gt;4)-Mur2Ac(oyl-L-Ala-gamma-D-Glu-L-Lys-D-Ala-D-Ala)](n)-di-trans,octa-cis-undecaprenyl diphosphate + beta-D-GlcNAc-(1-&gt;4)-Mur2Ac(oyl-L-Ala-gamma-D-Glu-L-Lys-D-Ala-D-Ala)-di-trans,octa-cis-undecaprenyl diphosphate = [GlcNAc-(1-&gt;4)-Mur2Ac(oyl-L-Ala-gamma-D-Glu-L-Lys-D-Ala-D-Ala)](n+1)-di-trans,octa-cis-undecaprenyl diphosphate + di-trans,octa-cis-undecaprenyl diphosphate + H(+)</text>
        <dbReference type="Rhea" id="RHEA:23708"/>
        <dbReference type="Rhea" id="RHEA-COMP:9602"/>
        <dbReference type="Rhea" id="RHEA-COMP:9603"/>
        <dbReference type="ChEBI" id="CHEBI:15378"/>
        <dbReference type="ChEBI" id="CHEBI:58405"/>
        <dbReference type="ChEBI" id="CHEBI:60033"/>
        <dbReference type="ChEBI" id="CHEBI:78435"/>
        <dbReference type="EC" id="2.4.99.28"/>
    </reaction>
</comment>
<dbReference type="GO" id="GO:0008955">
    <property type="term" value="F:peptidoglycan glycosyltransferase activity"/>
    <property type="evidence" value="ECO:0007669"/>
    <property type="project" value="UniProtKB-EC"/>
</dbReference>
<evidence type="ECO:0000259" key="19">
    <source>
        <dbReference type="Pfam" id="PF00905"/>
    </source>
</evidence>
<evidence type="ECO:0000256" key="11">
    <source>
        <dbReference type="ARBA" id="ARBA00022984"/>
    </source>
</evidence>
<evidence type="ECO:0000313" key="21">
    <source>
        <dbReference type="EMBL" id="OGG13346.1"/>
    </source>
</evidence>
<keyword evidence="9" id="KW-0378">Hydrolase</keyword>
<dbReference type="PANTHER" id="PTHR32282">
    <property type="entry name" value="BINDING PROTEIN TRANSPEPTIDASE, PUTATIVE-RELATED"/>
    <property type="match status" value="1"/>
</dbReference>
<feature type="region of interest" description="Disordered" evidence="17">
    <location>
        <begin position="828"/>
        <end position="860"/>
    </location>
</feature>
<accession>A0A1F5ZLH6</accession>
<evidence type="ECO:0000256" key="14">
    <source>
        <dbReference type="ARBA" id="ARBA00023316"/>
    </source>
</evidence>
<dbReference type="SUPFAM" id="SSF56601">
    <property type="entry name" value="beta-lactamase/transpeptidase-like"/>
    <property type="match status" value="1"/>
</dbReference>
<protein>
    <submittedName>
        <fullName evidence="21">Uncharacterized protein</fullName>
    </submittedName>
</protein>
<dbReference type="GO" id="GO:0008360">
    <property type="term" value="P:regulation of cell shape"/>
    <property type="evidence" value="ECO:0007669"/>
    <property type="project" value="UniProtKB-KW"/>
</dbReference>
<dbReference type="GO" id="GO:0071555">
    <property type="term" value="P:cell wall organization"/>
    <property type="evidence" value="ECO:0007669"/>
    <property type="project" value="UniProtKB-KW"/>
</dbReference>
<feature type="transmembrane region" description="Helical" evidence="18">
    <location>
        <begin position="21"/>
        <end position="50"/>
    </location>
</feature>
<dbReference type="FunFam" id="1.10.3810.10:FF:000001">
    <property type="entry name" value="Penicillin-binding protein 1A"/>
    <property type="match status" value="1"/>
</dbReference>
<keyword evidence="8" id="KW-0808">Transferase</keyword>
<dbReference type="InterPro" id="IPR023346">
    <property type="entry name" value="Lysozyme-like_dom_sf"/>
</dbReference>
<gene>
    <name evidence="21" type="ORF">A2773_00960</name>
</gene>
<dbReference type="GO" id="GO:0006508">
    <property type="term" value="P:proteolysis"/>
    <property type="evidence" value="ECO:0007669"/>
    <property type="project" value="UniProtKB-KW"/>
</dbReference>
<comment type="similarity">
    <text evidence="3">In the N-terminal section; belongs to the glycosyltransferase 51 family.</text>
</comment>
<comment type="caution">
    <text evidence="21">The sequence shown here is derived from an EMBL/GenBank/DDBJ whole genome shotgun (WGS) entry which is preliminary data.</text>
</comment>
<evidence type="ECO:0000256" key="13">
    <source>
        <dbReference type="ARBA" id="ARBA00023268"/>
    </source>
</evidence>
<dbReference type="EMBL" id="MFJE01000056">
    <property type="protein sequence ID" value="OGG13346.1"/>
    <property type="molecule type" value="Genomic_DNA"/>
</dbReference>
<dbReference type="InterPro" id="IPR001264">
    <property type="entry name" value="Glyco_trans_51"/>
</dbReference>
<evidence type="ECO:0000256" key="15">
    <source>
        <dbReference type="ARBA" id="ARBA00034000"/>
    </source>
</evidence>